<dbReference type="EMBL" id="JNGW01000112">
    <property type="protein sequence ID" value="KDR51336.1"/>
    <property type="molecule type" value="Genomic_DNA"/>
</dbReference>
<dbReference type="Proteomes" id="UP000027442">
    <property type="component" value="Unassembled WGS sequence"/>
</dbReference>
<reference evidence="1 2" key="1">
    <citation type="submission" date="2013-08" db="EMBL/GenBank/DDBJ databases">
        <authorList>
            <person name="Weinstock G."/>
            <person name="Sodergren E."/>
            <person name="Wylie T."/>
            <person name="Fulton L."/>
            <person name="Fulton R."/>
            <person name="Fronick C."/>
            <person name="O'Laughlin M."/>
            <person name="Godfrey J."/>
            <person name="Miner T."/>
            <person name="Herter B."/>
            <person name="Appelbaum E."/>
            <person name="Cordes M."/>
            <person name="Lek S."/>
            <person name="Wollam A."/>
            <person name="Pepin K.H."/>
            <person name="Palsikar V.B."/>
            <person name="Mitreva M."/>
            <person name="Wilson R.K."/>
        </authorList>
    </citation>
    <scope>NUCLEOTIDE SEQUENCE [LARGE SCALE GENOMIC DNA]</scope>
    <source>
        <strain evidence="1 2">ATCC 15930</strain>
    </source>
</reference>
<proteinExistence type="predicted"/>
<organism evidence="1 2">
    <name type="scientific">Hoylesella loescheii DSM 19665 = JCM 12249 = ATCC 15930</name>
    <dbReference type="NCBI Taxonomy" id="1122985"/>
    <lineage>
        <taxon>Bacteria</taxon>
        <taxon>Pseudomonadati</taxon>
        <taxon>Bacteroidota</taxon>
        <taxon>Bacteroidia</taxon>
        <taxon>Bacteroidales</taxon>
        <taxon>Prevotellaceae</taxon>
        <taxon>Hoylesella</taxon>
    </lineage>
</organism>
<dbReference type="AlphaFoldDB" id="A0A069QNB2"/>
<dbReference type="PATRIC" id="fig|1122985.7.peg.2651"/>
<accession>A0A069QNB2</accession>
<keyword evidence="2" id="KW-1185">Reference proteome</keyword>
<gene>
    <name evidence="1" type="ORF">HMPREF1991_02561</name>
</gene>
<name>A0A069QNB2_HOYLO</name>
<comment type="caution">
    <text evidence="1">The sequence shown here is derived from an EMBL/GenBank/DDBJ whole genome shotgun (WGS) entry which is preliminary data.</text>
</comment>
<protein>
    <submittedName>
        <fullName evidence="1">Uncharacterized protein</fullName>
    </submittedName>
</protein>
<evidence type="ECO:0000313" key="1">
    <source>
        <dbReference type="EMBL" id="KDR51336.1"/>
    </source>
</evidence>
<sequence>MLDATDLCYANYRVAVGLLIGQGWEPKRPTLPRLRREKTMP</sequence>
<dbReference type="HOGENOM" id="CLU_3274524_0_0_10"/>
<evidence type="ECO:0000313" key="2">
    <source>
        <dbReference type="Proteomes" id="UP000027442"/>
    </source>
</evidence>